<dbReference type="AlphaFoldDB" id="A0A2U8FQ56"/>
<evidence type="ECO:0000313" key="1">
    <source>
        <dbReference type="EMBL" id="AWI53191.1"/>
    </source>
</evidence>
<gene>
    <name evidence="1" type="ORF">DEH84_06920</name>
</gene>
<keyword evidence="2" id="KW-1185">Reference proteome</keyword>
<name>A0A2U8FQ56_9BURK</name>
<dbReference type="RefSeq" id="WP_109035986.1">
    <property type="nucleotide sequence ID" value="NZ_CP029210.1"/>
</dbReference>
<organism evidence="1 2">
    <name type="scientific">Aquabacterium olei</name>
    <dbReference type="NCBI Taxonomy" id="1296669"/>
    <lineage>
        <taxon>Bacteria</taxon>
        <taxon>Pseudomonadati</taxon>
        <taxon>Pseudomonadota</taxon>
        <taxon>Betaproteobacteria</taxon>
        <taxon>Burkholderiales</taxon>
        <taxon>Aquabacterium</taxon>
    </lineage>
</organism>
<sequence length="114" mass="12454">MTVQAPKTTLQQRLVRIYNIPPNVTFHCPKRVALTNTQTFGQLLSWEPTKDGDKCPASGAELLESIVLAQKEIERIQAAIDNMVSIMEQQDAEHDAVAHLCAIAKADQQGGADA</sequence>
<accession>A0A2U8FQ56</accession>
<dbReference type="KEGG" id="aon:DEH84_06920"/>
<protein>
    <submittedName>
        <fullName evidence="1">Uncharacterized protein</fullName>
    </submittedName>
</protein>
<evidence type="ECO:0000313" key="2">
    <source>
        <dbReference type="Proteomes" id="UP000244892"/>
    </source>
</evidence>
<proteinExistence type="predicted"/>
<dbReference type="Proteomes" id="UP000244892">
    <property type="component" value="Chromosome"/>
</dbReference>
<reference evidence="1 2" key="1">
    <citation type="submission" date="2018-05" db="EMBL/GenBank/DDBJ databases">
        <title>complete genome sequence of Aquabacterium olei NBRC 110486.</title>
        <authorList>
            <person name="Tang B."/>
            <person name="Chang J."/>
            <person name="Zhang L."/>
            <person name="Yang H."/>
        </authorList>
    </citation>
    <scope>NUCLEOTIDE SEQUENCE [LARGE SCALE GENOMIC DNA]</scope>
    <source>
        <strain evidence="1 2">NBRC 110486</strain>
    </source>
</reference>
<dbReference type="EMBL" id="CP029210">
    <property type="protein sequence ID" value="AWI53191.1"/>
    <property type="molecule type" value="Genomic_DNA"/>
</dbReference>